<evidence type="ECO:0000313" key="1">
    <source>
        <dbReference type="EMBL" id="AWN42637.1"/>
    </source>
</evidence>
<evidence type="ECO:0000313" key="2">
    <source>
        <dbReference type="Proteomes" id="UP000245926"/>
    </source>
</evidence>
<dbReference type="KEGG" id="mets:DK389_21680"/>
<keyword evidence="2" id="KW-1185">Reference proteome</keyword>
<dbReference type="OrthoDB" id="8003349at2"/>
<proteinExistence type="predicted"/>
<dbReference type="Proteomes" id="UP000245926">
    <property type="component" value="Chromosome"/>
</dbReference>
<gene>
    <name evidence="1" type="ORF">DK389_21680</name>
</gene>
<sequence>MPAATQVSENLPPQIQKALAECIAGAQIAEHKASDYLKLSQGEADDSIYEACRSMHRFYSSMHEFFREEQMAIAALLKPADGALPSHIATAA</sequence>
<name>A0A2U8W952_9HYPH</name>
<dbReference type="RefSeq" id="WP_109892715.1">
    <property type="nucleotide sequence ID" value="NZ_CP029550.1"/>
</dbReference>
<dbReference type="AlphaFoldDB" id="A0A2U8W952"/>
<organism evidence="1 2">
    <name type="scientific">Methylobacterium durans</name>
    <dbReference type="NCBI Taxonomy" id="2202825"/>
    <lineage>
        <taxon>Bacteria</taxon>
        <taxon>Pseudomonadati</taxon>
        <taxon>Pseudomonadota</taxon>
        <taxon>Alphaproteobacteria</taxon>
        <taxon>Hyphomicrobiales</taxon>
        <taxon>Methylobacteriaceae</taxon>
        <taxon>Methylobacterium</taxon>
    </lineage>
</organism>
<protein>
    <submittedName>
        <fullName evidence="1">Uncharacterized protein</fullName>
    </submittedName>
</protein>
<accession>A0A2U8W952</accession>
<dbReference type="EMBL" id="CP029550">
    <property type="protein sequence ID" value="AWN42637.1"/>
    <property type="molecule type" value="Genomic_DNA"/>
</dbReference>
<reference evidence="2" key="1">
    <citation type="submission" date="2018-05" db="EMBL/GenBank/DDBJ databases">
        <title>Complete Genome Sequence of Methylobacterium sp. 17SD2-17.</title>
        <authorList>
            <person name="Srinivasan S."/>
        </authorList>
    </citation>
    <scope>NUCLEOTIDE SEQUENCE [LARGE SCALE GENOMIC DNA]</scope>
    <source>
        <strain evidence="2">17SD2-17</strain>
    </source>
</reference>